<reference evidence="2 3" key="1">
    <citation type="journal article" date="2020" name="bioRxiv">
        <title>Sequence and annotation of 42 cannabis genomes reveals extensive copy number variation in cannabinoid synthesis and pathogen resistance genes.</title>
        <authorList>
            <person name="Mckernan K.J."/>
            <person name="Helbert Y."/>
            <person name="Kane L.T."/>
            <person name="Ebling H."/>
            <person name="Zhang L."/>
            <person name="Liu B."/>
            <person name="Eaton Z."/>
            <person name="Mclaughlin S."/>
            <person name="Kingan S."/>
            <person name="Baybayan P."/>
            <person name="Concepcion G."/>
            <person name="Jordan M."/>
            <person name="Riva A."/>
            <person name="Barbazuk W."/>
            <person name="Harkins T."/>
        </authorList>
    </citation>
    <scope>NUCLEOTIDE SEQUENCE [LARGE SCALE GENOMIC DNA]</scope>
    <source>
        <strain evidence="3">cv. Jamaican Lion 4</strain>
        <tissue evidence="2">Leaf</tissue>
    </source>
</reference>
<dbReference type="GO" id="GO:0003676">
    <property type="term" value="F:nucleic acid binding"/>
    <property type="evidence" value="ECO:0007669"/>
    <property type="project" value="InterPro"/>
</dbReference>
<dbReference type="CDD" id="cd06222">
    <property type="entry name" value="RNase_H_like"/>
    <property type="match status" value="1"/>
</dbReference>
<evidence type="ECO:0000259" key="1">
    <source>
        <dbReference type="Pfam" id="PF13456"/>
    </source>
</evidence>
<dbReference type="Proteomes" id="UP000583929">
    <property type="component" value="Unassembled WGS sequence"/>
</dbReference>
<sequence length="201" mass="22428">MPVMNGARLIDSVFNSYPNSTRCRVKDSKQTPIPATDHGRWLAPPRVCVHCDAALKPGKEGVGLGFIWRNWSGNIISAGMIFLPNICSVVLAEAKAIVAALKACPIGGSRFFEIRCDCKVLVDGFKEKGSQLSDVSLVINKIKRHQLFPFCTKLTLVKRNNNEIAHRLAKRSLENNLTQSFYNSFPEWLVDFRKADLSHSL</sequence>
<dbReference type="AlphaFoldDB" id="A0A7J6I8Y3"/>
<evidence type="ECO:0000313" key="3">
    <source>
        <dbReference type="Proteomes" id="UP000583929"/>
    </source>
</evidence>
<name>A0A7J6I8Y3_CANSA</name>
<dbReference type="InterPro" id="IPR012337">
    <property type="entry name" value="RNaseH-like_sf"/>
</dbReference>
<protein>
    <recommendedName>
        <fullName evidence="1">RNase H type-1 domain-containing protein</fullName>
    </recommendedName>
</protein>
<keyword evidence="3" id="KW-1185">Reference proteome</keyword>
<dbReference type="InterPro" id="IPR052929">
    <property type="entry name" value="RNase_H-like_EbsB-rel"/>
</dbReference>
<gene>
    <name evidence="2" type="ORF">G4B88_014459</name>
</gene>
<comment type="caution">
    <text evidence="2">The sequence shown here is derived from an EMBL/GenBank/DDBJ whole genome shotgun (WGS) entry which is preliminary data.</text>
</comment>
<accession>A0A7J6I8Y3</accession>
<dbReference type="Pfam" id="PF13456">
    <property type="entry name" value="RVT_3"/>
    <property type="match status" value="1"/>
</dbReference>
<dbReference type="Gene3D" id="3.30.420.10">
    <property type="entry name" value="Ribonuclease H-like superfamily/Ribonuclease H"/>
    <property type="match status" value="1"/>
</dbReference>
<dbReference type="PANTHER" id="PTHR47074">
    <property type="entry name" value="BNAC02G40300D PROTEIN"/>
    <property type="match status" value="1"/>
</dbReference>
<dbReference type="GO" id="GO:0004523">
    <property type="term" value="F:RNA-DNA hybrid ribonuclease activity"/>
    <property type="evidence" value="ECO:0007669"/>
    <property type="project" value="InterPro"/>
</dbReference>
<dbReference type="InterPro" id="IPR036397">
    <property type="entry name" value="RNaseH_sf"/>
</dbReference>
<proteinExistence type="predicted"/>
<organism evidence="2 3">
    <name type="scientific">Cannabis sativa</name>
    <name type="common">Hemp</name>
    <name type="synonym">Marijuana</name>
    <dbReference type="NCBI Taxonomy" id="3483"/>
    <lineage>
        <taxon>Eukaryota</taxon>
        <taxon>Viridiplantae</taxon>
        <taxon>Streptophyta</taxon>
        <taxon>Embryophyta</taxon>
        <taxon>Tracheophyta</taxon>
        <taxon>Spermatophyta</taxon>
        <taxon>Magnoliopsida</taxon>
        <taxon>eudicotyledons</taxon>
        <taxon>Gunneridae</taxon>
        <taxon>Pentapetalae</taxon>
        <taxon>rosids</taxon>
        <taxon>fabids</taxon>
        <taxon>Rosales</taxon>
        <taxon>Cannabaceae</taxon>
        <taxon>Cannabis</taxon>
    </lineage>
</organism>
<dbReference type="EMBL" id="JAATIQ010000002">
    <property type="protein sequence ID" value="KAF4404003.1"/>
    <property type="molecule type" value="Genomic_DNA"/>
</dbReference>
<dbReference type="InterPro" id="IPR002156">
    <property type="entry name" value="RNaseH_domain"/>
</dbReference>
<dbReference type="InterPro" id="IPR044730">
    <property type="entry name" value="RNase_H-like_dom_plant"/>
</dbReference>
<dbReference type="SUPFAM" id="SSF53098">
    <property type="entry name" value="Ribonuclease H-like"/>
    <property type="match status" value="1"/>
</dbReference>
<feature type="domain" description="RNase H type-1" evidence="1">
    <location>
        <begin position="51"/>
        <end position="171"/>
    </location>
</feature>
<dbReference type="PANTHER" id="PTHR47074:SF11">
    <property type="entry name" value="REVERSE TRANSCRIPTASE-LIKE PROTEIN"/>
    <property type="match status" value="1"/>
</dbReference>
<evidence type="ECO:0000313" key="2">
    <source>
        <dbReference type="EMBL" id="KAF4404003.1"/>
    </source>
</evidence>